<name>L0J861_PREDD</name>
<dbReference type="KEGG" id="pdt:Prede_0032"/>
<organism evidence="1 2">
    <name type="scientific">Prevotella dentalis (strain ATCC 49559 / DSM 3688 / JCM 13448 / NCTC 12043 / ES 2772)</name>
    <name type="common">Mitsuokella dentalis</name>
    <dbReference type="NCBI Taxonomy" id="908937"/>
    <lineage>
        <taxon>Bacteria</taxon>
        <taxon>Pseudomonadati</taxon>
        <taxon>Bacteroidota</taxon>
        <taxon>Bacteroidia</taxon>
        <taxon>Bacteroidales</taxon>
        <taxon>Prevotellaceae</taxon>
        <taxon>Prevotella</taxon>
    </lineage>
</organism>
<proteinExistence type="predicted"/>
<dbReference type="PATRIC" id="fig|908937.9.peg.33"/>
<dbReference type="EMBL" id="CP003368">
    <property type="protein sequence ID" value="AGB27434.1"/>
    <property type="molecule type" value="Genomic_DNA"/>
</dbReference>
<dbReference type="AlphaFoldDB" id="L0J861"/>
<evidence type="ECO:0000313" key="2">
    <source>
        <dbReference type="Proteomes" id="UP000010862"/>
    </source>
</evidence>
<evidence type="ECO:0000313" key="1">
    <source>
        <dbReference type="EMBL" id="AGB27434.1"/>
    </source>
</evidence>
<protein>
    <submittedName>
        <fullName evidence="1">Uncharacterized protein</fullName>
    </submittedName>
</protein>
<sequence>MLFSSSFSLLMGIFAPVIFLDVSQNNKVF</sequence>
<keyword evidence="2" id="KW-1185">Reference proteome</keyword>
<dbReference type="Proteomes" id="UP000010862">
    <property type="component" value="Chromosome 1"/>
</dbReference>
<accession>L0J861</accession>
<reference evidence="2" key="1">
    <citation type="submission" date="2012-02" db="EMBL/GenBank/DDBJ databases">
        <title>Complete sequence of chromosome 1 of Prevotella dentalis DSM 3688.</title>
        <authorList>
            <person name="Lucas S."/>
            <person name="Copeland A."/>
            <person name="Lapidus A."/>
            <person name="Glavina del Rio T."/>
            <person name="Dalin E."/>
            <person name="Tice H."/>
            <person name="Bruce D."/>
            <person name="Goodwin L."/>
            <person name="Pitluck S."/>
            <person name="Peters L."/>
            <person name="Mikhailova N."/>
            <person name="Chertkov O."/>
            <person name="Kyrpides N."/>
            <person name="Mavromatis K."/>
            <person name="Ivanova N."/>
            <person name="Brettin T."/>
            <person name="Detter J.C."/>
            <person name="Han C."/>
            <person name="Larimer F."/>
            <person name="Land M."/>
            <person name="Hauser L."/>
            <person name="Markowitz V."/>
            <person name="Cheng J.-F."/>
            <person name="Hugenholtz P."/>
            <person name="Woyke T."/>
            <person name="Wu D."/>
            <person name="Gronow S."/>
            <person name="Wellnitz S."/>
            <person name="Brambilla E."/>
            <person name="Klenk H.-P."/>
            <person name="Eisen J.A."/>
        </authorList>
    </citation>
    <scope>NUCLEOTIDE SEQUENCE [LARGE SCALE GENOMIC DNA]</scope>
    <source>
        <strain evidence="2">ATCC 49559 / DSM 3688 / JCM 13448 / NCTC 12043 / ES 2772</strain>
    </source>
</reference>
<gene>
    <name evidence="1" type="ordered locus">Prede_0032</name>
</gene>
<dbReference type="HOGENOM" id="CLU_3409907_0_0_10"/>